<evidence type="ECO:0000313" key="4">
    <source>
        <dbReference type="EMBL" id="APX97765.1"/>
    </source>
</evidence>
<evidence type="ECO:0000256" key="1">
    <source>
        <dbReference type="ARBA" id="ARBA00005254"/>
    </source>
</evidence>
<dbReference type="Proteomes" id="UP000185687">
    <property type="component" value="Unassembled WGS sequence"/>
</dbReference>
<dbReference type="STRING" id="588898.BB347_14695"/>
<reference evidence="5 6" key="2">
    <citation type="submission" date="2017-01" db="EMBL/GenBank/DDBJ databases">
        <authorList>
            <person name="Mah S.A."/>
            <person name="Swanson W.J."/>
            <person name="Moy G.W."/>
            <person name="Vacquier V.D."/>
        </authorList>
    </citation>
    <scope>NUCLEOTIDE SEQUENCE [LARGE SCALE GENOMIC DNA]</scope>
    <source>
        <strain evidence="5 6">CGMCC 1.8909</strain>
    </source>
</reference>
<accession>A0A1N7ERK9</accession>
<dbReference type="FunFam" id="1.10.12.10:FF:000001">
    <property type="entry name" value="Probable enoyl-CoA hydratase, mitochondrial"/>
    <property type="match status" value="1"/>
</dbReference>
<dbReference type="Gene3D" id="1.10.12.10">
    <property type="entry name" value="Lyase 2-enoyl-coa Hydratase, Chain A, domain 2"/>
    <property type="match status" value="1"/>
</dbReference>
<dbReference type="EMBL" id="FTNP01000004">
    <property type="protein sequence ID" value="SIR90700.1"/>
    <property type="molecule type" value="Genomic_DNA"/>
</dbReference>
<evidence type="ECO:0000313" key="7">
    <source>
        <dbReference type="Proteomes" id="UP000187321"/>
    </source>
</evidence>
<dbReference type="KEGG" id="hda:BB347_14695"/>
<sequence length="258" mass="27750">MSDRVLLERREQIATITVNRPEKRNSMNVATRKELRAAFETAVDDDDVRAIVLRGAGEGSFVAGGDIEAFSEYDLVDGLEYGETHGQALYNYVADVPKPTIAAVDGYALGGGTEIALACDIRLATPDAVFGLPEITIGIIPGGGGTQRLVHAIGSGLARELILTGRTVDADEAEDIGLVNHVYPDEEFDEEVRELATQLASRAPIAQQLAKEAMDRSLNIEAGLDFERLASALLFATDDQKEGAEAFLEGREPEFDGK</sequence>
<dbReference type="InterPro" id="IPR018376">
    <property type="entry name" value="Enoyl-CoA_hyd/isom_CS"/>
</dbReference>
<evidence type="ECO:0000313" key="6">
    <source>
        <dbReference type="Proteomes" id="UP000185687"/>
    </source>
</evidence>
<dbReference type="PANTHER" id="PTHR11941:SF54">
    <property type="entry name" value="ENOYL-COA HYDRATASE, MITOCHONDRIAL"/>
    <property type="match status" value="1"/>
</dbReference>
<dbReference type="PANTHER" id="PTHR11941">
    <property type="entry name" value="ENOYL-COA HYDRATASE-RELATED"/>
    <property type="match status" value="1"/>
</dbReference>
<dbReference type="PROSITE" id="PS00166">
    <property type="entry name" value="ENOYL_COA_HYDRATASE"/>
    <property type="match status" value="1"/>
</dbReference>
<proteinExistence type="inferred from homology"/>
<protein>
    <submittedName>
        <fullName evidence="4">Peptide ABC transporter substrate-binding protein</fullName>
    </submittedName>
    <submittedName>
        <fullName evidence="5">Short chain enoyl-CoA hydratase</fullName>
    </submittedName>
</protein>
<organism evidence="5 6">
    <name type="scientific">Natronorubrum daqingense</name>
    <dbReference type="NCBI Taxonomy" id="588898"/>
    <lineage>
        <taxon>Archaea</taxon>
        <taxon>Methanobacteriati</taxon>
        <taxon>Methanobacteriota</taxon>
        <taxon>Stenosarchaea group</taxon>
        <taxon>Halobacteria</taxon>
        <taxon>Halobacteriales</taxon>
        <taxon>Natrialbaceae</taxon>
        <taxon>Natronorubrum</taxon>
    </lineage>
</organism>
<dbReference type="GeneID" id="30957216"/>
<dbReference type="Gene3D" id="3.90.226.10">
    <property type="entry name" value="2-enoyl-CoA Hydratase, Chain A, domain 1"/>
    <property type="match status" value="1"/>
</dbReference>
<dbReference type="SUPFAM" id="SSF52096">
    <property type="entry name" value="ClpP/crotonase"/>
    <property type="match status" value="1"/>
</dbReference>
<dbReference type="Pfam" id="PF00378">
    <property type="entry name" value="ECH_1"/>
    <property type="match status" value="1"/>
</dbReference>
<evidence type="ECO:0000256" key="3">
    <source>
        <dbReference type="RuleBase" id="RU003707"/>
    </source>
</evidence>
<dbReference type="RefSeq" id="WP_076582783.1">
    <property type="nucleotide sequence ID" value="NZ_CP019327.1"/>
</dbReference>
<keyword evidence="2" id="KW-0456">Lyase</keyword>
<gene>
    <name evidence="4" type="ORF">BB347_14695</name>
    <name evidence="5" type="ORF">SAMN05421809_2814</name>
</gene>
<dbReference type="EMBL" id="CP019327">
    <property type="protein sequence ID" value="APX97765.1"/>
    <property type="molecule type" value="Genomic_DNA"/>
</dbReference>
<dbReference type="InterPro" id="IPR014748">
    <property type="entry name" value="Enoyl-CoA_hydra_C"/>
</dbReference>
<name>A0A1N7ERK9_9EURY</name>
<dbReference type="CDD" id="cd06558">
    <property type="entry name" value="crotonase-like"/>
    <property type="match status" value="1"/>
</dbReference>
<reference evidence="4 7" key="1">
    <citation type="submission" date="2017-01" db="EMBL/GenBank/DDBJ databases">
        <title>Complete genome sequence of Haloterrigena daqingensis type strain (JX313T).</title>
        <authorList>
            <person name="Shuang W."/>
        </authorList>
    </citation>
    <scope>NUCLEOTIDE SEQUENCE [LARGE SCALE GENOMIC DNA]</scope>
    <source>
        <strain evidence="4 7">JX313</strain>
    </source>
</reference>
<evidence type="ECO:0000313" key="5">
    <source>
        <dbReference type="EMBL" id="SIR90700.1"/>
    </source>
</evidence>
<dbReference type="OrthoDB" id="27846at2157"/>
<dbReference type="GO" id="GO:0006635">
    <property type="term" value="P:fatty acid beta-oxidation"/>
    <property type="evidence" value="ECO:0007669"/>
    <property type="project" value="TreeGrafter"/>
</dbReference>
<evidence type="ECO:0000256" key="2">
    <source>
        <dbReference type="ARBA" id="ARBA00023239"/>
    </source>
</evidence>
<dbReference type="FunFam" id="3.90.226.10:FF:000009">
    <property type="entry name" value="Carnitinyl-CoA dehydratase"/>
    <property type="match status" value="1"/>
</dbReference>
<dbReference type="Proteomes" id="UP000187321">
    <property type="component" value="Chromosome"/>
</dbReference>
<dbReference type="InterPro" id="IPR029045">
    <property type="entry name" value="ClpP/crotonase-like_dom_sf"/>
</dbReference>
<comment type="similarity">
    <text evidence="1 3">Belongs to the enoyl-CoA hydratase/isomerase family.</text>
</comment>
<keyword evidence="6" id="KW-1185">Reference proteome</keyword>
<dbReference type="InterPro" id="IPR001753">
    <property type="entry name" value="Enoyl-CoA_hydra/iso"/>
</dbReference>
<dbReference type="AlphaFoldDB" id="A0A1N7ERK9"/>
<dbReference type="GO" id="GO:0016836">
    <property type="term" value="F:hydro-lyase activity"/>
    <property type="evidence" value="ECO:0007669"/>
    <property type="project" value="UniProtKB-ARBA"/>
</dbReference>